<dbReference type="Proteomes" id="UP000447355">
    <property type="component" value="Unassembled WGS sequence"/>
</dbReference>
<evidence type="ECO:0000313" key="2">
    <source>
        <dbReference type="Proteomes" id="UP000447355"/>
    </source>
</evidence>
<reference evidence="1" key="1">
    <citation type="submission" date="2019-12" db="EMBL/GenBank/DDBJ databases">
        <title>Novel species isolated from a subtropical stream in China.</title>
        <authorList>
            <person name="Lu H."/>
        </authorList>
    </citation>
    <scope>NUCLEOTIDE SEQUENCE [LARGE SCALE GENOMIC DNA]</scope>
    <source>
        <strain evidence="1">FT81W</strain>
    </source>
</reference>
<organism evidence="1 2">
    <name type="scientific">Duganella vulcania</name>
    <dbReference type="NCBI Taxonomy" id="2692166"/>
    <lineage>
        <taxon>Bacteria</taxon>
        <taxon>Pseudomonadati</taxon>
        <taxon>Pseudomonadota</taxon>
        <taxon>Betaproteobacteria</taxon>
        <taxon>Burkholderiales</taxon>
        <taxon>Oxalobacteraceae</taxon>
        <taxon>Telluria group</taxon>
        <taxon>Duganella</taxon>
    </lineage>
</organism>
<name>A0A845GGK9_9BURK</name>
<evidence type="ECO:0000313" key="1">
    <source>
        <dbReference type="EMBL" id="MYM92386.1"/>
    </source>
</evidence>
<evidence type="ECO:0008006" key="3">
    <source>
        <dbReference type="Google" id="ProtNLM"/>
    </source>
</evidence>
<protein>
    <recommendedName>
        <fullName evidence="3">Helix-turn-helix type 11 domain-containing protein</fullName>
    </recommendedName>
</protein>
<proteinExistence type="predicted"/>
<comment type="caution">
    <text evidence="1">The sequence shown here is derived from an EMBL/GenBank/DDBJ whole genome shotgun (WGS) entry which is preliminary data.</text>
</comment>
<dbReference type="EMBL" id="WWCX01000001">
    <property type="protein sequence ID" value="MYM92386.1"/>
    <property type="molecule type" value="Genomic_DNA"/>
</dbReference>
<accession>A0A845GGK9</accession>
<dbReference type="AlphaFoldDB" id="A0A845GGK9"/>
<sequence>MLAVLAAIDALAPATLVKLAERTGIDKKTVTNLIEQAREQAGVIVVKSGTQYSIEEWGPIIKKTGAKMCLTGAFNAPSM</sequence>
<gene>
    <name evidence="1" type="ORF">GTP90_00765</name>
</gene>
<dbReference type="Gene3D" id="1.10.150.20">
    <property type="entry name" value="5' to 3' exonuclease, C-terminal subdomain"/>
    <property type="match status" value="1"/>
</dbReference>